<keyword evidence="3" id="KW-1185">Reference proteome</keyword>
<feature type="chain" id="PRO_5014646305" description="Lipoprotein" evidence="1">
    <location>
        <begin position="26"/>
        <end position="181"/>
    </location>
</feature>
<evidence type="ECO:0000256" key="1">
    <source>
        <dbReference type="SAM" id="SignalP"/>
    </source>
</evidence>
<evidence type="ECO:0008006" key="4">
    <source>
        <dbReference type="Google" id="ProtNLM"/>
    </source>
</evidence>
<dbReference type="Proteomes" id="UP000235703">
    <property type="component" value="Unassembled WGS sequence"/>
</dbReference>
<evidence type="ECO:0000313" key="2">
    <source>
        <dbReference type="EMBL" id="PMB97157.1"/>
    </source>
</evidence>
<accession>A0A2N6PEP9</accession>
<evidence type="ECO:0000313" key="3">
    <source>
        <dbReference type="Proteomes" id="UP000235703"/>
    </source>
</evidence>
<dbReference type="AlphaFoldDB" id="A0A2N6PEP9"/>
<name>A0A2N6PEP9_9MICO</name>
<reference evidence="2 3" key="1">
    <citation type="submission" date="2017-09" db="EMBL/GenBank/DDBJ databases">
        <title>Bacterial strain isolated from the female urinary microbiota.</title>
        <authorList>
            <person name="Thomas-White K."/>
            <person name="Kumar N."/>
            <person name="Forster S."/>
            <person name="Putonti C."/>
            <person name="Lawley T."/>
            <person name="Wolfe A.J."/>
        </authorList>
    </citation>
    <scope>NUCLEOTIDE SEQUENCE [LARGE SCALE GENOMIC DNA]</scope>
    <source>
        <strain evidence="2 3">UMB0680</strain>
    </source>
</reference>
<protein>
    <recommendedName>
        <fullName evidence="4">Lipoprotein</fullName>
    </recommendedName>
</protein>
<sequence length="181" mass="19261">MNRRTTYPALALTAAAVLGLSACGAKEYDGKLLLENNEPSHDMGSGSHSRDTIKVKCEEKGGVITATVTESKTGNTFTTTQPEGGTGWAGGTLVYNEGNGEEFTWEVKDGIETEEDVQNAHSSNTSVFTGENQEGTPLFWMEDGTFNWVLGGQLIQHTTRSEKGHVSVALRGGVDCSNGGE</sequence>
<dbReference type="OrthoDB" id="5148244at2"/>
<organism evidence="2 3">
    <name type="scientific">Brevibacterium luteolum</name>
    <dbReference type="NCBI Taxonomy" id="199591"/>
    <lineage>
        <taxon>Bacteria</taxon>
        <taxon>Bacillati</taxon>
        <taxon>Actinomycetota</taxon>
        <taxon>Actinomycetes</taxon>
        <taxon>Micrococcales</taxon>
        <taxon>Brevibacteriaceae</taxon>
        <taxon>Brevibacterium</taxon>
    </lineage>
</organism>
<gene>
    <name evidence="2" type="ORF">CJ198_12670</name>
</gene>
<dbReference type="EMBL" id="PNFZ01000009">
    <property type="protein sequence ID" value="PMB97157.1"/>
    <property type="molecule type" value="Genomic_DNA"/>
</dbReference>
<dbReference type="RefSeq" id="WP_102162972.1">
    <property type="nucleotide sequence ID" value="NZ_PNFZ01000009.1"/>
</dbReference>
<dbReference type="PROSITE" id="PS51257">
    <property type="entry name" value="PROKAR_LIPOPROTEIN"/>
    <property type="match status" value="1"/>
</dbReference>
<keyword evidence="1" id="KW-0732">Signal</keyword>
<proteinExistence type="predicted"/>
<comment type="caution">
    <text evidence="2">The sequence shown here is derived from an EMBL/GenBank/DDBJ whole genome shotgun (WGS) entry which is preliminary data.</text>
</comment>
<feature type="signal peptide" evidence="1">
    <location>
        <begin position="1"/>
        <end position="25"/>
    </location>
</feature>